<dbReference type="AlphaFoldDB" id="A0A1I2J6H2"/>
<keyword evidence="4" id="KW-1185">Reference proteome</keyword>
<organism evidence="3 4">
    <name type="scientific">Fontimonas thermophila</name>
    <dbReference type="NCBI Taxonomy" id="1076937"/>
    <lineage>
        <taxon>Bacteria</taxon>
        <taxon>Pseudomonadati</taxon>
        <taxon>Pseudomonadota</taxon>
        <taxon>Gammaproteobacteria</taxon>
        <taxon>Nevskiales</taxon>
        <taxon>Nevskiaceae</taxon>
        <taxon>Fontimonas</taxon>
    </lineage>
</organism>
<name>A0A1I2J6H2_9GAMM</name>
<protein>
    <recommendedName>
        <fullName evidence="5">Spondin_N</fullName>
    </recommendedName>
</protein>
<dbReference type="PROSITE" id="PS51257">
    <property type="entry name" value="PROKAR_LIPOPROTEIN"/>
    <property type="match status" value="1"/>
</dbReference>
<accession>A0A1I2J6H2</accession>
<feature type="region of interest" description="Disordered" evidence="1">
    <location>
        <begin position="28"/>
        <end position="84"/>
    </location>
</feature>
<dbReference type="OrthoDB" id="7061817at2"/>
<evidence type="ECO:0008006" key="5">
    <source>
        <dbReference type="Google" id="ProtNLM"/>
    </source>
</evidence>
<dbReference type="EMBL" id="FOOC01000006">
    <property type="protein sequence ID" value="SFF50382.1"/>
    <property type="molecule type" value="Genomic_DNA"/>
</dbReference>
<proteinExistence type="predicted"/>
<sequence length="286" mass="28819">MNTHRLIKTSLAVALLTLGIAGCRADSDGSLTAGPNGNGTAPVDPDDGIDDNGNPTGDGGNTDTGFPNDGSVDGGTVVEGDTPIAGDGTNGRFICTATAQSFFGATTSVGANGLVGGPLTDLLNLLGGASATALLNSVRDKELAIDGTLRTASTFTLTASLLGGIVDSVDQTIRLPNGTRVNAGDYAVFAVSFPPGLLNLGLLTSVTVTTYLGDAQQEPPVTLDATALDLLGQGVAGPRYAFIGRKVTRPYDRATIGLQADLLAADIGEAMYVHELCTGGRIISAP</sequence>
<evidence type="ECO:0000313" key="4">
    <source>
        <dbReference type="Proteomes" id="UP000199771"/>
    </source>
</evidence>
<gene>
    <name evidence="3" type="ORF">SAMN04488120_10612</name>
</gene>
<dbReference type="Proteomes" id="UP000199771">
    <property type="component" value="Unassembled WGS sequence"/>
</dbReference>
<reference evidence="3 4" key="1">
    <citation type="submission" date="2016-10" db="EMBL/GenBank/DDBJ databases">
        <authorList>
            <person name="de Groot N.N."/>
        </authorList>
    </citation>
    <scope>NUCLEOTIDE SEQUENCE [LARGE SCALE GENOMIC DNA]</scope>
    <source>
        <strain evidence="3 4">DSM 23609</strain>
    </source>
</reference>
<evidence type="ECO:0000313" key="3">
    <source>
        <dbReference type="EMBL" id="SFF50382.1"/>
    </source>
</evidence>
<feature type="compositionally biased region" description="Polar residues" evidence="1">
    <location>
        <begin position="29"/>
        <end position="39"/>
    </location>
</feature>
<feature type="chain" id="PRO_5011733132" description="Spondin_N" evidence="2">
    <location>
        <begin position="26"/>
        <end position="286"/>
    </location>
</feature>
<evidence type="ECO:0000256" key="1">
    <source>
        <dbReference type="SAM" id="MobiDB-lite"/>
    </source>
</evidence>
<feature type="signal peptide" evidence="2">
    <location>
        <begin position="1"/>
        <end position="25"/>
    </location>
</feature>
<keyword evidence="2" id="KW-0732">Signal</keyword>
<dbReference type="RefSeq" id="WP_091533452.1">
    <property type="nucleotide sequence ID" value="NZ_FOOC01000006.1"/>
</dbReference>
<evidence type="ECO:0000256" key="2">
    <source>
        <dbReference type="SAM" id="SignalP"/>
    </source>
</evidence>
<dbReference type="STRING" id="1076937.SAMN04488120_10612"/>